<keyword evidence="4 11" id="KW-0548">Nucleotidyltransferase</keyword>
<dbReference type="GO" id="GO:0000287">
    <property type="term" value="F:magnesium ion binding"/>
    <property type="evidence" value="ECO:0007669"/>
    <property type="project" value="UniProtKB-UniRule"/>
</dbReference>
<evidence type="ECO:0000256" key="5">
    <source>
        <dbReference type="ARBA" id="ARBA00022723"/>
    </source>
</evidence>
<keyword evidence="9 11" id="KW-0460">Magnesium</keyword>
<evidence type="ECO:0000256" key="9">
    <source>
        <dbReference type="ARBA" id="ARBA00022842"/>
    </source>
</evidence>
<keyword evidence="5 11" id="KW-0479">Metal-binding</keyword>
<feature type="domain" description="tRNA nucleotidyltransferase/poly(A) polymerase RNA and SrmB- binding" evidence="13">
    <location>
        <begin position="179"/>
        <end position="238"/>
    </location>
</feature>
<dbReference type="NCBIfam" id="NF009814">
    <property type="entry name" value="PRK13299.1"/>
    <property type="match status" value="1"/>
</dbReference>
<comment type="function">
    <text evidence="11">Catalyzes the addition and repair of the essential 3'-terminal CCA sequence in tRNAs without using a nucleic acid template. Adds these three nucleotides in the order of C, C, and A to the tRNA nucleotide-73, using CTP and ATP as substrates and producing inorganic pyrophosphate. tRNA 3'-terminal CCA addition is required both for tRNA processing and repair. Also involved in tRNA surveillance by mediating tandem CCA addition to generate a CCACCA at the 3' terminus of unstable tRNAs. While stable tRNAs receive only 3'-terminal CCA, unstable tRNAs are marked with CCACCA and rapidly degraded.</text>
</comment>
<dbReference type="Gene3D" id="1.10.110.30">
    <property type="match status" value="1"/>
</dbReference>
<gene>
    <name evidence="11" type="primary">cca</name>
    <name evidence="15" type="ORF">IV81_GL000536</name>
</gene>
<evidence type="ECO:0000256" key="11">
    <source>
        <dbReference type="HAMAP-Rule" id="MF_01263"/>
    </source>
</evidence>
<dbReference type="InterPro" id="IPR023068">
    <property type="entry name" value="CCA-adding_enz_firmicutes"/>
</dbReference>
<feature type="binding site" evidence="11">
    <location>
        <position position="121"/>
    </location>
    <ligand>
        <name>CTP</name>
        <dbReference type="ChEBI" id="CHEBI:37563"/>
    </ligand>
</feature>
<dbReference type="PANTHER" id="PTHR46173">
    <property type="entry name" value="CCA TRNA NUCLEOTIDYLTRANSFERASE 1, MITOCHONDRIAL"/>
    <property type="match status" value="1"/>
</dbReference>
<dbReference type="Pfam" id="PF01743">
    <property type="entry name" value="PolyA_pol"/>
    <property type="match status" value="1"/>
</dbReference>
<dbReference type="Pfam" id="PF12627">
    <property type="entry name" value="PolyA_pol_RNAbd"/>
    <property type="match status" value="1"/>
</dbReference>
<evidence type="ECO:0000313" key="16">
    <source>
        <dbReference type="Proteomes" id="UP000051859"/>
    </source>
</evidence>
<comment type="subunit">
    <text evidence="11">Homodimer.</text>
</comment>
<feature type="binding site" evidence="11">
    <location>
        <position position="40"/>
    </location>
    <ligand>
        <name>ATP</name>
        <dbReference type="ChEBI" id="CHEBI:30616"/>
    </ligand>
</feature>
<evidence type="ECO:0000256" key="3">
    <source>
        <dbReference type="ARBA" id="ARBA00022694"/>
    </source>
</evidence>
<evidence type="ECO:0000256" key="1">
    <source>
        <dbReference type="ARBA" id="ARBA00001946"/>
    </source>
</evidence>
<keyword evidence="6 11" id="KW-0547">Nucleotide-binding</keyword>
<evidence type="ECO:0000256" key="7">
    <source>
        <dbReference type="ARBA" id="ARBA00022800"/>
    </source>
</evidence>
<accession>A0A0R2L0Q8</accession>
<reference evidence="15 16" key="1">
    <citation type="journal article" date="2015" name="Genome Announc.">
        <title>Expanding the biotechnology potential of lactobacilli through comparative genomics of 213 strains and associated genera.</title>
        <authorList>
            <person name="Sun Z."/>
            <person name="Harris H.M."/>
            <person name="McCann A."/>
            <person name="Guo C."/>
            <person name="Argimon S."/>
            <person name="Zhang W."/>
            <person name="Yang X."/>
            <person name="Jeffery I.B."/>
            <person name="Cooney J.C."/>
            <person name="Kagawa T.F."/>
            <person name="Liu W."/>
            <person name="Song Y."/>
            <person name="Salvetti E."/>
            <person name="Wrobel A."/>
            <person name="Rasinkangas P."/>
            <person name="Parkhill J."/>
            <person name="Rea M.C."/>
            <person name="O'Sullivan O."/>
            <person name="Ritari J."/>
            <person name="Douillard F.P."/>
            <person name="Paul Ross R."/>
            <person name="Yang R."/>
            <person name="Briner A.E."/>
            <person name="Felis G.E."/>
            <person name="de Vos W.M."/>
            <person name="Barrangou R."/>
            <person name="Klaenhammer T.R."/>
            <person name="Caufield P.W."/>
            <person name="Cui Y."/>
            <person name="Zhang H."/>
            <person name="O'Toole P.W."/>
        </authorList>
    </citation>
    <scope>NUCLEOTIDE SEQUENCE [LARGE SCALE GENOMIC DNA]</scope>
    <source>
        <strain evidence="15 16">DSM 18001</strain>
    </source>
</reference>
<dbReference type="EMBL" id="JQBX01000015">
    <property type="protein sequence ID" value="KRN93429.1"/>
    <property type="molecule type" value="Genomic_DNA"/>
</dbReference>
<feature type="domain" description="Poly A polymerase head" evidence="12">
    <location>
        <begin position="32"/>
        <end position="151"/>
    </location>
</feature>
<dbReference type="PATRIC" id="fig|331679.3.peg.543"/>
<feature type="binding site" evidence="11">
    <location>
        <position position="40"/>
    </location>
    <ligand>
        <name>CTP</name>
        <dbReference type="ChEBI" id="CHEBI:37563"/>
    </ligand>
</feature>
<feature type="domain" description="CCA-adding enzyme C-terminal" evidence="14">
    <location>
        <begin position="254"/>
        <end position="398"/>
    </location>
</feature>
<proteinExistence type="inferred from homology"/>
<feature type="binding site" evidence="11">
    <location>
        <position position="173"/>
    </location>
    <ligand>
        <name>CTP</name>
        <dbReference type="ChEBI" id="CHEBI:37563"/>
    </ligand>
</feature>
<dbReference type="GO" id="GO:0160016">
    <property type="term" value="F:CCACCA tRNA nucleotidyltransferase activity"/>
    <property type="evidence" value="ECO:0007669"/>
    <property type="project" value="RHEA"/>
</dbReference>
<feature type="binding site" evidence="11">
    <location>
        <position position="37"/>
    </location>
    <ligand>
        <name>CTP</name>
        <dbReference type="ChEBI" id="CHEBI:37563"/>
    </ligand>
</feature>
<dbReference type="SUPFAM" id="SSF81891">
    <property type="entry name" value="Poly A polymerase C-terminal region-like"/>
    <property type="match status" value="1"/>
</dbReference>
<feature type="binding site" evidence="11">
    <location>
        <position position="52"/>
    </location>
    <ligand>
        <name>Mg(2+)</name>
        <dbReference type="ChEBI" id="CHEBI:18420"/>
    </ligand>
</feature>
<feature type="binding site" evidence="11">
    <location>
        <position position="173"/>
    </location>
    <ligand>
        <name>ATP</name>
        <dbReference type="ChEBI" id="CHEBI:30616"/>
    </ligand>
</feature>
<dbReference type="GO" id="GO:0004810">
    <property type="term" value="F:CCA tRNA nucleotidyltransferase activity"/>
    <property type="evidence" value="ECO:0007669"/>
    <property type="project" value="UniProtKB-UniRule"/>
</dbReference>
<dbReference type="Pfam" id="PF13735">
    <property type="entry name" value="tRNA_NucTran2_2"/>
    <property type="match status" value="1"/>
</dbReference>
<comment type="miscellaneous">
    <text evidence="11">A single active site specifically recognizes both ATP and CTP and is responsible for their addition.</text>
</comment>
<dbReference type="Gene3D" id="1.10.246.80">
    <property type="match status" value="1"/>
</dbReference>
<feature type="binding site" evidence="11">
    <location>
        <position position="37"/>
    </location>
    <ligand>
        <name>ATP</name>
        <dbReference type="ChEBI" id="CHEBI:30616"/>
    </ligand>
</feature>
<feature type="binding site" evidence="11">
    <location>
        <position position="50"/>
    </location>
    <ligand>
        <name>Mg(2+)</name>
        <dbReference type="ChEBI" id="CHEBI:18420"/>
    </ligand>
</feature>
<evidence type="ECO:0000256" key="2">
    <source>
        <dbReference type="ARBA" id="ARBA00022679"/>
    </source>
</evidence>
<evidence type="ECO:0000313" key="15">
    <source>
        <dbReference type="EMBL" id="KRN93429.1"/>
    </source>
</evidence>
<protein>
    <recommendedName>
        <fullName evidence="11">CCA-adding enzyme</fullName>
        <ecNumber evidence="11">2.7.7.72</ecNumber>
    </recommendedName>
    <alternativeName>
        <fullName evidence="11">CCA tRNA nucleotidyltransferase</fullName>
    </alternativeName>
    <alternativeName>
        <fullName evidence="11">tRNA CCA-pyrophosphorylase</fullName>
    </alternativeName>
    <alternativeName>
        <fullName evidence="11">tRNA adenylyl-/cytidylyl- transferase</fullName>
    </alternativeName>
    <alternativeName>
        <fullName evidence="11">tRNA nucleotidyltransferase</fullName>
    </alternativeName>
    <alternativeName>
        <fullName evidence="11">tRNA-NT</fullName>
    </alternativeName>
</protein>
<evidence type="ECO:0000256" key="8">
    <source>
        <dbReference type="ARBA" id="ARBA00022840"/>
    </source>
</evidence>
<dbReference type="HAMAP" id="MF_01263">
    <property type="entry name" value="CCA_bact_type3"/>
    <property type="match status" value="1"/>
</dbReference>
<dbReference type="InterPro" id="IPR050264">
    <property type="entry name" value="Bact_CCA-adding_enz_type3_sf"/>
</dbReference>
<dbReference type="InterPro" id="IPR032828">
    <property type="entry name" value="PolyA_RNA-bd"/>
</dbReference>
<organism evidence="15 16">
    <name type="scientific">Pediococcus stilesii</name>
    <dbReference type="NCBI Taxonomy" id="331679"/>
    <lineage>
        <taxon>Bacteria</taxon>
        <taxon>Bacillati</taxon>
        <taxon>Bacillota</taxon>
        <taxon>Bacilli</taxon>
        <taxon>Lactobacillales</taxon>
        <taxon>Lactobacillaceae</taxon>
        <taxon>Pediococcus</taxon>
    </lineage>
</organism>
<evidence type="ECO:0000259" key="12">
    <source>
        <dbReference type="Pfam" id="PF01743"/>
    </source>
</evidence>
<feature type="binding site" evidence="11">
    <location>
        <position position="121"/>
    </location>
    <ligand>
        <name>ATP</name>
        <dbReference type="ChEBI" id="CHEBI:30616"/>
    </ligand>
</feature>
<feature type="binding site" evidence="11">
    <location>
        <position position="167"/>
    </location>
    <ligand>
        <name>CTP</name>
        <dbReference type="ChEBI" id="CHEBI:37563"/>
    </ligand>
</feature>
<comment type="similarity">
    <text evidence="11">Belongs to the tRNA nucleotidyltransferase/poly(A) polymerase family. Bacterial CCA-adding enzyme type 3 subfamily.</text>
</comment>
<dbReference type="AlphaFoldDB" id="A0A0R2L0Q8"/>
<dbReference type="GO" id="GO:0042245">
    <property type="term" value="P:RNA repair"/>
    <property type="evidence" value="ECO:0007669"/>
    <property type="project" value="UniProtKB-KW"/>
</dbReference>
<dbReference type="InterPro" id="IPR043519">
    <property type="entry name" value="NT_sf"/>
</dbReference>
<evidence type="ECO:0000256" key="6">
    <source>
        <dbReference type="ARBA" id="ARBA00022741"/>
    </source>
</evidence>
<dbReference type="GO" id="GO:0005524">
    <property type="term" value="F:ATP binding"/>
    <property type="evidence" value="ECO:0007669"/>
    <property type="project" value="UniProtKB-UniRule"/>
</dbReference>
<evidence type="ECO:0000259" key="14">
    <source>
        <dbReference type="Pfam" id="PF13735"/>
    </source>
</evidence>
<keyword evidence="10 11" id="KW-0694">RNA-binding</keyword>
<dbReference type="GO" id="GO:0001680">
    <property type="term" value="P:tRNA 3'-terminal CCA addition"/>
    <property type="evidence" value="ECO:0007669"/>
    <property type="project" value="UniProtKB-UniRule"/>
</dbReference>
<dbReference type="InterPro" id="IPR002646">
    <property type="entry name" value="PolA_pol_head_dom"/>
</dbReference>
<evidence type="ECO:0000256" key="4">
    <source>
        <dbReference type="ARBA" id="ARBA00022695"/>
    </source>
</evidence>
<dbReference type="CDD" id="cd05398">
    <property type="entry name" value="NT_ClassII-CCAase"/>
    <property type="match status" value="1"/>
</dbReference>
<keyword evidence="16" id="KW-1185">Reference proteome</keyword>
<dbReference type="SUPFAM" id="SSF81301">
    <property type="entry name" value="Nucleotidyltransferase"/>
    <property type="match status" value="1"/>
</dbReference>
<dbReference type="EC" id="2.7.7.72" evidence="11"/>
<feature type="binding site" evidence="11">
    <location>
        <position position="170"/>
    </location>
    <ligand>
        <name>CTP</name>
        <dbReference type="ChEBI" id="CHEBI:37563"/>
    </ligand>
</feature>
<dbReference type="Gene3D" id="3.30.460.10">
    <property type="entry name" value="Beta Polymerase, domain 2"/>
    <property type="match status" value="1"/>
</dbReference>
<sequence length="408" mass="46584">MDVRMVQIEKMPQEFEDARTVLQQIENAGYEAYFVGGSVRDTLLNKKIHDVDIASSAYPAEIKQIFKKTIDTGIEHGTVMVIHDGNGYEVTTFRTESGYQDFRRPDKVTFVRSLKEDLMRRDFTINALALREDRTIIDIFDGVDDLNKKIIKAVGDPHERFHEDALRMMRAVRFASQLDFVINKQTLSAISENNYLLAKISVERTLVEFQKMMLGQNPNRGLIDMLGTGLSEYCPGFKNQKNKLRKLTDLKLNQLANEEQVWTLITWLLEIDQTQITSFLKQWKTSNDVIKSVIATTSVLEMQNDVKVDRMRLFKAGKINVQNAIQVSGILGKDQTKWMTVYSQLQVKNANEVAITGKDLIKAGVVKPGPEMGIILNRIKEMIINDQVQNEHTQLLKLANTIQKDSRA</sequence>
<name>A0A0R2L0Q8_9LACO</name>
<feature type="binding site" evidence="11">
    <location>
        <position position="167"/>
    </location>
    <ligand>
        <name>ATP</name>
        <dbReference type="ChEBI" id="CHEBI:30616"/>
    </ligand>
</feature>
<keyword evidence="2 11" id="KW-0808">Transferase</keyword>
<comment type="caution">
    <text evidence="15">The sequence shown here is derived from an EMBL/GenBank/DDBJ whole genome shotgun (WGS) entry which is preliminary data.</text>
</comment>
<evidence type="ECO:0000256" key="10">
    <source>
        <dbReference type="ARBA" id="ARBA00022884"/>
    </source>
</evidence>
<dbReference type="PANTHER" id="PTHR46173:SF1">
    <property type="entry name" value="CCA TRNA NUCLEOTIDYLTRANSFERASE 1, MITOCHONDRIAL"/>
    <property type="match status" value="1"/>
</dbReference>
<feature type="binding site" evidence="11">
    <location>
        <position position="164"/>
    </location>
    <ligand>
        <name>ATP</name>
        <dbReference type="ChEBI" id="CHEBI:30616"/>
    </ligand>
</feature>
<dbReference type="Proteomes" id="UP000051859">
    <property type="component" value="Unassembled WGS sequence"/>
</dbReference>
<dbReference type="InterPro" id="IPR032810">
    <property type="entry name" value="CCA-adding_enz_C"/>
</dbReference>
<dbReference type="STRING" id="331679.IV81_GL000536"/>
<feature type="binding site" evidence="11">
    <location>
        <position position="164"/>
    </location>
    <ligand>
        <name>CTP</name>
        <dbReference type="ChEBI" id="CHEBI:37563"/>
    </ligand>
</feature>
<evidence type="ECO:0000259" key="13">
    <source>
        <dbReference type="Pfam" id="PF12627"/>
    </source>
</evidence>
<keyword evidence="3 11" id="KW-0819">tRNA processing</keyword>
<comment type="catalytic activity">
    <reaction evidence="11">
        <text>a tRNA with a 3' CCA end + 2 CTP + ATP = a tRNA with a 3' CCACCA end + 3 diphosphate</text>
        <dbReference type="Rhea" id="RHEA:76235"/>
        <dbReference type="Rhea" id="RHEA-COMP:10468"/>
        <dbReference type="Rhea" id="RHEA-COMP:18655"/>
        <dbReference type="ChEBI" id="CHEBI:30616"/>
        <dbReference type="ChEBI" id="CHEBI:33019"/>
        <dbReference type="ChEBI" id="CHEBI:37563"/>
        <dbReference type="ChEBI" id="CHEBI:83071"/>
        <dbReference type="ChEBI" id="CHEBI:195187"/>
    </reaction>
</comment>
<keyword evidence="8 11" id="KW-0067">ATP-binding</keyword>
<dbReference type="GO" id="GO:0000049">
    <property type="term" value="F:tRNA binding"/>
    <property type="evidence" value="ECO:0007669"/>
    <property type="project" value="UniProtKB-UniRule"/>
</dbReference>
<comment type="catalytic activity">
    <reaction evidence="11">
        <text>a tRNA precursor + 2 CTP + ATP = a tRNA with a 3' CCA end + 3 diphosphate</text>
        <dbReference type="Rhea" id="RHEA:14433"/>
        <dbReference type="Rhea" id="RHEA-COMP:10465"/>
        <dbReference type="Rhea" id="RHEA-COMP:10468"/>
        <dbReference type="ChEBI" id="CHEBI:30616"/>
        <dbReference type="ChEBI" id="CHEBI:33019"/>
        <dbReference type="ChEBI" id="CHEBI:37563"/>
        <dbReference type="ChEBI" id="CHEBI:74896"/>
        <dbReference type="ChEBI" id="CHEBI:83071"/>
        <dbReference type="EC" id="2.7.7.72"/>
    </reaction>
</comment>
<comment type="cofactor">
    <cofactor evidence="1 11">
        <name>Mg(2+)</name>
        <dbReference type="ChEBI" id="CHEBI:18420"/>
    </cofactor>
</comment>
<feature type="binding site" evidence="11">
    <location>
        <position position="170"/>
    </location>
    <ligand>
        <name>ATP</name>
        <dbReference type="ChEBI" id="CHEBI:30616"/>
    </ligand>
</feature>
<keyword evidence="7 11" id="KW-0692">RNA repair</keyword>
<dbReference type="Gene3D" id="1.20.58.560">
    <property type="match status" value="1"/>
</dbReference>